<dbReference type="AlphaFoldDB" id="A0A8J3FS87"/>
<proteinExistence type="predicted"/>
<protein>
    <recommendedName>
        <fullName evidence="4">Extracellular repeat, HAF family</fullName>
    </recommendedName>
</protein>
<dbReference type="Proteomes" id="UP000656042">
    <property type="component" value="Unassembled WGS sequence"/>
</dbReference>
<keyword evidence="3" id="KW-1185">Reference proteome</keyword>
<sequence>MTFVLIAALASPALASPALATPVLASPALATSAQAAERQYLAVDLGALGDGVTTAAALNETGSVVGTSAGHAFLWRDGSMRDLGTLPGGHSSAARDINELDQIAGSSTDAAGRTHAVLWRQGTIVDLGLGVAYGVNDLGEVVLERPVGAGKHRFVWRRGALTDRGVTPSLSKYWETTIGINNRGEIIGNFVAPPGDPCQCASAGGIQSRSGEVTLFGGLKTPSSYEPVSPPFGFNNHGDVVGESDSNGRNESRPYRWHDGTLTELPILGGYEGIAMGVNDDGVAVGMAQNDQLHPPFTEPVTWVGTEINSLYDQGVDADVQIVDLNNRGEIIANSILTGAAYLYR</sequence>
<gene>
    <name evidence="2" type="ORF">GCM10012284_54700</name>
</gene>
<evidence type="ECO:0000313" key="2">
    <source>
        <dbReference type="EMBL" id="GGL13114.1"/>
    </source>
</evidence>
<dbReference type="NCBIfam" id="TIGR02913">
    <property type="entry name" value="HAF_rpt"/>
    <property type="match status" value="2"/>
</dbReference>
<reference evidence="2" key="2">
    <citation type="submission" date="2020-09" db="EMBL/GenBank/DDBJ databases">
        <authorList>
            <person name="Sun Q."/>
            <person name="Zhou Y."/>
        </authorList>
    </citation>
    <scope>NUCLEOTIDE SEQUENCE</scope>
    <source>
        <strain evidence="2">CGMCC 4.7299</strain>
    </source>
</reference>
<dbReference type="InterPro" id="IPR014262">
    <property type="entry name" value="HAF_rpt"/>
</dbReference>
<evidence type="ECO:0000256" key="1">
    <source>
        <dbReference type="SAM" id="SignalP"/>
    </source>
</evidence>
<evidence type="ECO:0008006" key="4">
    <source>
        <dbReference type="Google" id="ProtNLM"/>
    </source>
</evidence>
<organism evidence="2 3">
    <name type="scientific">Mangrovihabitans endophyticus</name>
    <dbReference type="NCBI Taxonomy" id="1751298"/>
    <lineage>
        <taxon>Bacteria</taxon>
        <taxon>Bacillati</taxon>
        <taxon>Actinomycetota</taxon>
        <taxon>Actinomycetes</taxon>
        <taxon>Micromonosporales</taxon>
        <taxon>Micromonosporaceae</taxon>
        <taxon>Mangrovihabitans</taxon>
    </lineage>
</organism>
<evidence type="ECO:0000313" key="3">
    <source>
        <dbReference type="Proteomes" id="UP000656042"/>
    </source>
</evidence>
<feature type="chain" id="PRO_5035144531" description="Extracellular repeat, HAF family" evidence="1">
    <location>
        <begin position="21"/>
        <end position="345"/>
    </location>
</feature>
<dbReference type="EMBL" id="BMMX01000040">
    <property type="protein sequence ID" value="GGL13114.1"/>
    <property type="molecule type" value="Genomic_DNA"/>
</dbReference>
<keyword evidence="1" id="KW-0732">Signal</keyword>
<comment type="caution">
    <text evidence="2">The sequence shown here is derived from an EMBL/GenBank/DDBJ whole genome shotgun (WGS) entry which is preliminary data.</text>
</comment>
<dbReference type="RefSeq" id="WP_189082200.1">
    <property type="nucleotide sequence ID" value="NZ_BMMX01000040.1"/>
</dbReference>
<accession>A0A8J3FS87</accession>
<reference evidence="2" key="1">
    <citation type="journal article" date="2014" name="Int. J. Syst. Evol. Microbiol.">
        <title>Complete genome sequence of Corynebacterium casei LMG S-19264T (=DSM 44701T), isolated from a smear-ripened cheese.</title>
        <authorList>
            <consortium name="US DOE Joint Genome Institute (JGI-PGF)"/>
            <person name="Walter F."/>
            <person name="Albersmeier A."/>
            <person name="Kalinowski J."/>
            <person name="Ruckert C."/>
        </authorList>
    </citation>
    <scope>NUCLEOTIDE SEQUENCE</scope>
    <source>
        <strain evidence="2">CGMCC 4.7299</strain>
    </source>
</reference>
<name>A0A8J3FS87_9ACTN</name>
<feature type="signal peptide" evidence="1">
    <location>
        <begin position="1"/>
        <end position="20"/>
    </location>
</feature>